<evidence type="ECO:0000313" key="2">
    <source>
        <dbReference type="Proteomes" id="UP001501175"/>
    </source>
</evidence>
<dbReference type="EMBL" id="BAABHD010000022">
    <property type="protein sequence ID" value="GAA4452730.1"/>
    <property type="molecule type" value="Genomic_DNA"/>
</dbReference>
<reference evidence="2" key="1">
    <citation type="journal article" date="2019" name="Int. J. Syst. Evol. Microbiol.">
        <title>The Global Catalogue of Microorganisms (GCM) 10K type strain sequencing project: providing services to taxonomists for standard genome sequencing and annotation.</title>
        <authorList>
            <consortium name="The Broad Institute Genomics Platform"/>
            <consortium name="The Broad Institute Genome Sequencing Center for Infectious Disease"/>
            <person name="Wu L."/>
            <person name="Ma J."/>
        </authorList>
    </citation>
    <scope>NUCLEOTIDE SEQUENCE [LARGE SCALE GENOMIC DNA]</scope>
    <source>
        <strain evidence="2">JCM 17927</strain>
    </source>
</reference>
<comment type="caution">
    <text evidence="1">The sequence shown here is derived from an EMBL/GenBank/DDBJ whole genome shotgun (WGS) entry which is preliminary data.</text>
</comment>
<protein>
    <recommendedName>
        <fullName evidence="3">Glycosyltransferase family 1 protein</fullName>
    </recommendedName>
</protein>
<evidence type="ECO:0000313" key="1">
    <source>
        <dbReference type="EMBL" id="GAA4452730.1"/>
    </source>
</evidence>
<evidence type="ECO:0008006" key="3">
    <source>
        <dbReference type="Google" id="ProtNLM"/>
    </source>
</evidence>
<dbReference type="Proteomes" id="UP001501175">
    <property type="component" value="Unassembled WGS sequence"/>
</dbReference>
<name>A0ABP8MLM1_9BACT</name>
<keyword evidence="2" id="KW-1185">Reference proteome</keyword>
<sequence>MSLTVCLTVTTLYYPEGGGNLWLYLNWALSFKSLGCRVIWLEAVYKDTPVDKLNELVVNLKNRLSPYGLSNDVALWLPVEGPIPAEKLCGCLDIDFASVESDILVNQYYEMSDEVLRKFKRTALLDIDPGQVQVWVKNGVLNIRKHDYYFTIGENIKPSYLKSINATVSWIHIPPCVSLEAWPVIKAAADAPFTTVSHWYSSWDELDGELYANGKKDGFLPFLDLPNHTTKELELCIYLGENSQNERNMLENLGWRVSESNIVTSSAAKYQDYIQKSFGEFSCAKPAYVKMQNAWVSDRTICYLASGKPVVLEDTGPSAFLPHDEGYLRFTDLAGAIKCVEKVALDYDKHCSAARALAEEYFNGRKVTQKLLDRVMN</sequence>
<proteinExistence type="predicted"/>
<dbReference type="RefSeq" id="WP_345242453.1">
    <property type="nucleotide sequence ID" value="NZ_BAABHD010000022.1"/>
</dbReference>
<organism evidence="1 2">
    <name type="scientific">Nibrella saemangeumensis</name>
    <dbReference type="NCBI Taxonomy" id="1084526"/>
    <lineage>
        <taxon>Bacteria</taxon>
        <taxon>Pseudomonadati</taxon>
        <taxon>Bacteroidota</taxon>
        <taxon>Cytophagia</taxon>
        <taxon>Cytophagales</taxon>
        <taxon>Spirosomataceae</taxon>
        <taxon>Nibrella</taxon>
    </lineage>
</organism>
<gene>
    <name evidence="1" type="ORF">GCM10023189_16610</name>
</gene>
<accession>A0ABP8MLM1</accession>